<organism evidence="2 3">
    <name type="scientific">Ramazzottius varieornatus</name>
    <name type="common">Water bear</name>
    <name type="synonym">Tardigrade</name>
    <dbReference type="NCBI Taxonomy" id="947166"/>
    <lineage>
        <taxon>Eukaryota</taxon>
        <taxon>Metazoa</taxon>
        <taxon>Ecdysozoa</taxon>
        <taxon>Tardigrada</taxon>
        <taxon>Eutardigrada</taxon>
        <taxon>Parachela</taxon>
        <taxon>Hypsibioidea</taxon>
        <taxon>Ramazzottiidae</taxon>
        <taxon>Ramazzottius</taxon>
    </lineage>
</organism>
<feature type="compositionally biased region" description="Basic and acidic residues" evidence="1">
    <location>
        <begin position="29"/>
        <end position="43"/>
    </location>
</feature>
<feature type="compositionally biased region" description="Low complexity" evidence="1">
    <location>
        <begin position="79"/>
        <end position="89"/>
    </location>
</feature>
<sequence length="89" mass="9646">MSPRPSTVCTLSSFTNLVTEYHPAVPRSNDTRTDHQTEHETERSSMAYSSSTHSNRRPKPKAKAIKNGHNIKPATPDSAAEAAAASNLV</sequence>
<evidence type="ECO:0000256" key="1">
    <source>
        <dbReference type="SAM" id="MobiDB-lite"/>
    </source>
</evidence>
<dbReference type="Proteomes" id="UP000186922">
    <property type="component" value="Unassembled WGS sequence"/>
</dbReference>
<proteinExistence type="predicted"/>
<evidence type="ECO:0000313" key="3">
    <source>
        <dbReference type="Proteomes" id="UP000186922"/>
    </source>
</evidence>
<gene>
    <name evidence="2" type="primary">RvY_17657-1</name>
    <name evidence="2" type="synonym">RvY_17657.1</name>
    <name evidence="2" type="ORF">RvY_17657</name>
</gene>
<dbReference type="EMBL" id="BDGG01000016">
    <property type="protein sequence ID" value="GAV07875.1"/>
    <property type="molecule type" value="Genomic_DNA"/>
</dbReference>
<reference evidence="2 3" key="1">
    <citation type="journal article" date="2016" name="Nat. Commun.">
        <title>Extremotolerant tardigrade genome and improved radiotolerance of human cultured cells by tardigrade-unique protein.</title>
        <authorList>
            <person name="Hashimoto T."/>
            <person name="Horikawa D.D."/>
            <person name="Saito Y."/>
            <person name="Kuwahara H."/>
            <person name="Kozuka-Hata H."/>
            <person name="Shin-I T."/>
            <person name="Minakuchi Y."/>
            <person name="Ohishi K."/>
            <person name="Motoyama A."/>
            <person name="Aizu T."/>
            <person name="Enomoto A."/>
            <person name="Kondo K."/>
            <person name="Tanaka S."/>
            <person name="Hara Y."/>
            <person name="Koshikawa S."/>
            <person name="Sagara H."/>
            <person name="Miura T."/>
            <person name="Yokobori S."/>
            <person name="Miyagawa K."/>
            <person name="Suzuki Y."/>
            <person name="Kubo T."/>
            <person name="Oyama M."/>
            <person name="Kohara Y."/>
            <person name="Fujiyama A."/>
            <person name="Arakawa K."/>
            <person name="Katayama T."/>
            <person name="Toyoda A."/>
            <person name="Kunieda T."/>
        </authorList>
    </citation>
    <scope>NUCLEOTIDE SEQUENCE [LARGE SCALE GENOMIC DNA]</scope>
    <source>
        <strain evidence="2 3">YOKOZUNA-1</strain>
    </source>
</reference>
<comment type="caution">
    <text evidence="2">The sequence shown here is derived from an EMBL/GenBank/DDBJ whole genome shotgun (WGS) entry which is preliminary data.</text>
</comment>
<feature type="region of interest" description="Disordered" evidence="1">
    <location>
        <begin position="20"/>
        <end position="89"/>
    </location>
</feature>
<evidence type="ECO:0000313" key="2">
    <source>
        <dbReference type="EMBL" id="GAV07875.1"/>
    </source>
</evidence>
<feature type="compositionally biased region" description="Polar residues" evidence="1">
    <location>
        <begin position="44"/>
        <end position="53"/>
    </location>
</feature>
<protein>
    <submittedName>
        <fullName evidence="2">Uncharacterized protein</fullName>
    </submittedName>
</protein>
<keyword evidence="3" id="KW-1185">Reference proteome</keyword>
<name>A0A1D1W2X4_RAMVA</name>
<dbReference type="AlphaFoldDB" id="A0A1D1W2X4"/>
<feature type="compositionally biased region" description="Basic residues" evidence="1">
    <location>
        <begin position="54"/>
        <end position="66"/>
    </location>
</feature>
<accession>A0A1D1W2X4</accession>